<keyword evidence="2" id="KW-1185">Reference proteome</keyword>
<gene>
    <name evidence="1" type="ORF">bsdcttw_12530</name>
</gene>
<organism evidence="1 2">
    <name type="scientific">Anaerocolumna chitinilytica</name>
    <dbReference type="NCBI Taxonomy" id="1727145"/>
    <lineage>
        <taxon>Bacteria</taxon>
        <taxon>Bacillati</taxon>
        <taxon>Bacillota</taxon>
        <taxon>Clostridia</taxon>
        <taxon>Lachnospirales</taxon>
        <taxon>Lachnospiraceae</taxon>
        <taxon>Anaerocolumna</taxon>
    </lineage>
</organism>
<reference evidence="1 2" key="2">
    <citation type="submission" date="2020-08" db="EMBL/GenBank/DDBJ databases">
        <authorList>
            <person name="Ueki A."/>
            <person name="Tonouchi A."/>
        </authorList>
    </citation>
    <scope>NUCLEOTIDE SEQUENCE [LARGE SCALE GENOMIC DNA]</scope>
    <source>
        <strain evidence="1 2">CTTW</strain>
    </source>
</reference>
<dbReference type="Proteomes" id="UP000515703">
    <property type="component" value="Chromosome"/>
</dbReference>
<proteinExistence type="predicted"/>
<sequence>MKKLLKLLSSIFIVTLLLLSAGVAVYSAATGQSKNLLATLSGKEAVKNEEAEKNTKIEADTKVVSGLTDKEPKSTALPGETKEVIRLSGSVKSEANTDNYTELLESLNVHEKYKNEMDRLLGEGHNLSDILTAYSFLNDKYGKLQEIETLVQKKESGKDWADIFIGYNKKNPEFVPRSFDDGYLEELLKVPGITADDIMIADRVSQKTGRTYQEVMEKRMEGKSWKDINAGLDIVNGDETLLRVSVSPEQIDKYVNTGMDRDLVVKGYVIAKKLGQKADTVMKELKEGTKEEELLDKYYTQKYY</sequence>
<evidence type="ECO:0000313" key="1">
    <source>
        <dbReference type="EMBL" id="BCJ98212.1"/>
    </source>
</evidence>
<evidence type="ECO:0000313" key="2">
    <source>
        <dbReference type="Proteomes" id="UP000515703"/>
    </source>
</evidence>
<name>A0A7I8DIS5_9FIRM</name>
<accession>A0A7I8DIS5</accession>
<dbReference type="AlphaFoldDB" id="A0A7I8DIS5"/>
<reference evidence="1 2" key="1">
    <citation type="submission" date="2020-08" db="EMBL/GenBank/DDBJ databases">
        <title>Draft genome sequencing of an Anaerocolumna strain isolated from anoxic soil subjected to BSD treatment.</title>
        <authorList>
            <person name="Uek A."/>
            <person name="Tonouchi A."/>
        </authorList>
    </citation>
    <scope>NUCLEOTIDE SEQUENCE [LARGE SCALE GENOMIC DNA]</scope>
    <source>
        <strain evidence="1 2">CTTW</strain>
    </source>
</reference>
<dbReference type="KEGG" id="acht:bsdcttw_12530"/>
<protein>
    <submittedName>
        <fullName evidence="1">Uncharacterized protein</fullName>
    </submittedName>
</protein>
<dbReference type="RefSeq" id="WP_185258557.1">
    <property type="nucleotide sequence ID" value="NZ_AP023368.1"/>
</dbReference>
<dbReference type="EMBL" id="AP023368">
    <property type="protein sequence ID" value="BCJ98212.1"/>
    <property type="molecule type" value="Genomic_DNA"/>
</dbReference>